<keyword evidence="3" id="KW-1185">Reference proteome</keyword>
<proteinExistence type="predicted"/>
<name>A0A517U264_9BACT</name>
<dbReference type="Proteomes" id="UP000317909">
    <property type="component" value="Chromosome"/>
</dbReference>
<dbReference type="KEGG" id="llh:I41_38990"/>
<evidence type="ECO:0000313" key="2">
    <source>
        <dbReference type="EMBL" id="QDT74700.1"/>
    </source>
</evidence>
<keyword evidence="1" id="KW-1133">Transmembrane helix</keyword>
<feature type="transmembrane region" description="Helical" evidence="1">
    <location>
        <begin position="161"/>
        <end position="183"/>
    </location>
</feature>
<feature type="transmembrane region" description="Helical" evidence="1">
    <location>
        <begin position="38"/>
        <end position="59"/>
    </location>
</feature>
<accession>A0A517U264</accession>
<feature type="transmembrane region" description="Helical" evidence="1">
    <location>
        <begin position="134"/>
        <end position="155"/>
    </location>
</feature>
<organism evidence="2 3">
    <name type="scientific">Lacipirellula limnantheis</name>
    <dbReference type="NCBI Taxonomy" id="2528024"/>
    <lineage>
        <taxon>Bacteria</taxon>
        <taxon>Pseudomonadati</taxon>
        <taxon>Planctomycetota</taxon>
        <taxon>Planctomycetia</taxon>
        <taxon>Pirellulales</taxon>
        <taxon>Lacipirellulaceae</taxon>
        <taxon>Lacipirellula</taxon>
    </lineage>
</organism>
<dbReference type="EMBL" id="CP036339">
    <property type="protein sequence ID" value="QDT74700.1"/>
    <property type="molecule type" value="Genomic_DNA"/>
</dbReference>
<sequence length="186" mass="19972">MNLTGSGCCATIAVSRPLTIAGGEVAGELRYTGGMLTYLRYALASVCFAASVGCLALWWRSYTYWDTFISSVPGRNSAIVADFCGGAAMIVRLSPRPKDAVYQSWGMSSTPTDWTPEAFAEEDRKYGRFGVKNGVVSFPIWFPGLLLALVGIAAVQAHRRFTLRSVLITTTLVAALLGFWAAIGAL</sequence>
<keyword evidence="1" id="KW-0812">Transmembrane</keyword>
<protein>
    <submittedName>
        <fullName evidence="2">Uncharacterized protein</fullName>
    </submittedName>
</protein>
<dbReference type="AlphaFoldDB" id="A0A517U264"/>
<reference evidence="2 3" key="1">
    <citation type="submission" date="2019-02" db="EMBL/GenBank/DDBJ databases">
        <title>Deep-cultivation of Planctomycetes and their phenomic and genomic characterization uncovers novel biology.</title>
        <authorList>
            <person name="Wiegand S."/>
            <person name="Jogler M."/>
            <person name="Boedeker C."/>
            <person name="Pinto D."/>
            <person name="Vollmers J."/>
            <person name="Rivas-Marin E."/>
            <person name="Kohn T."/>
            <person name="Peeters S.H."/>
            <person name="Heuer A."/>
            <person name="Rast P."/>
            <person name="Oberbeckmann S."/>
            <person name="Bunk B."/>
            <person name="Jeske O."/>
            <person name="Meyerdierks A."/>
            <person name="Storesund J.E."/>
            <person name="Kallscheuer N."/>
            <person name="Luecker S."/>
            <person name="Lage O.M."/>
            <person name="Pohl T."/>
            <person name="Merkel B.J."/>
            <person name="Hornburger P."/>
            <person name="Mueller R.-W."/>
            <person name="Bruemmer F."/>
            <person name="Labrenz M."/>
            <person name="Spormann A.M."/>
            <person name="Op den Camp H."/>
            <person name="Overmann J."/>
            <person name="Amann R."/>
            <person name="Jetten M.S.M."/>
            <person name="Mascher T."/>
            <person name="Medema M.H."/>
            <person name="Devos D.P."/>
            <person name="Kaster A.-K."/>
            <person name="Ovreas L."/>
            <person name="Rohde M."/>
            <person name="Galperin M.Y."/>
            <person name="Jogler C."/>
        </authorList>
    </citation>
    <scope>NUCLEOTIDE SEQUENCE [LARGE SCALE GENOMIC DNA]</scope>
    <source>
        <strain evidence="2 3">I41</strain>
    </source>
</reference>
<gene>
    <name evidence="2" type="ORF">I41_38990</name>
</gene>
<evidence type="ECO:0000256" key="1">
    <source>
        <dbReference type="SAM" id="Phobius"/>
    </source>
</evidence>
<evidence type="ECO:0000313" key="3">
    <source>
        <dbReference type="Proteomes" id="UP000317909"/>
    </source>
</evidence>
<keyword evidence="1" id="KW-0472">Membrane</keyword>